<keyword evidence="2" id="KW-1185">Reference proteome</keyword>
<name>A0A1E5XPJ7_9HYPH</name>
<dbReference type="EMBL" id="LAJE02000199">
    <property type="protein sequence ID" value="OEO30530.1"/>
    <property type="molecule type" value="Genomic_DNA"/>
</dbReference>
<dbReference type="AlphaFoldDB" id="A0A1E5XPJ7"/>
<dbReference type="Proteomes" id="UP000095463">
    <property type="component" value="Unassembled WGS sequence"/>
</dbReference>
<sequence length="103" mass="10914">MPVAVDALIKELLATGSMNEETTADLNRWQAEFTDGTLHADDAAYIEALHAKLTGAPLPEVEAAAPAEPARIDGLTIEDWRDRALRAESELAALKDSVSAASA</sequence>
<proteinExistence type="predicted"/>
<comment type="caution">
    <text evidence="1">The sequence shown here is derived from an EMBL/GenBank/DDBJ whole genome shotgun (WGS) entry which is preliminary data.</text>
</comment>
<evidence type="ECO:0000313" key="1">
    <source>
        <dbReference type="EMBL" id="OEO30530.1"/>
    </source>
</evidence>
<protein>
    <submittedName>
        <fullName evidence="1">Uncharacterized protein</fullName>
    </submittedName>
</protein>
<reference evidence="1 2" key="1">
    <citation type="journal article" date="2015" name="Genome Announc.">
        <title>Genome Assemblies of Three Soil-Associated Devosia species: D. insulae, D. limi, and D. soli.</title>
        <authorList>
            <person name="Hassan Y.I."/>
            <person name="Lepp D."/>
            <person name="Zhou T."/>
        </authorList>
    </citation>
    <scope>NUCLEOTIDE SEQUENCE [LARGE SCALE GENOMIC DNA]</scope>
    <source>
        <strain evidence="1 2">DS-56</strain>
    </source>
</reference>
<accession>A0A1E5XPJ7</accession>
<gene>
    <name evidence="1" type="ORF">VW23_020820</name>
</gene>
<organism evidence="1 2">
    <name type="scientific">Devosia insulae DS-56</name>
    <dbReference type="NCBI Taxonomy" id="1116389"/>
    <lineage>
        <taxon>Bacteria</taxon>
        <taxon>Pseudomonadati</taxon>
        <taxon>Pseudomonadota</taxon>
        <taxon>Alphaproteobacteria</taxon>
        <taxon>Hyphomicrobiales</taxon>
        <taxon>Devosiaceae</taxon>
        <taxon>Devosia</taxon>
    </lineage>
</organism>
<evidence type="ECO:0000313" key="2">
    <source>
        <dbReference type="Proteomes" id="UP000095463"/>
    </source>
</evidence>